<name>A0A1M6P2N7_9FIRM</name>
<feature type="transmembrane region" description="Helical" evidence="1">
    <location>
        <begin position="189"/>
        <end position="210"/>
    </location>
</feature>
<keyword evidence="1" id="KW-0472">Membrane</keyword>
<dbReference type="GO" id="GO:0005886">
    <property type="term" value="C:plasma membrane"/>
    <property type="evidence" value="ECO:0007669"/>
    <property type="project" value="UniProtKB-SubCell"/>
</dbReference>
<feature type="transmembrane region" description="Helical" evidence="1">
    <location>
        <begin position="65"/>
        <end position="92"/>
    </location>
</feature>
<gene>
    <name evidence="2" type="ORF">SAMN02745136_01567</name>
</gene>
<evidence type="ECO:0000313" key="3">
    <source>
        <dbReference type="Proteomes" id="UP000184386"/>
    </source>
</evidence>
<dbReference type="STRING" id="1121322.SAMN02745136_01567"/>
<dbReference type="EMBL" id="FRAC01000008">
    <property type="protein sequence ID" value="SHK02190.1"/>
    <property type="molecule type" value="Genomic_DNA"/>
</dbReference>
<proteinExistence type="predicted"/>
<keyword evidence="1" id="KW-0812">Transmembrane</keyword>
<sequence>MNIFLFELKSLRKNTIIWTCSLFALAAIYLSLFPSIAKDAADFKNLLSGYPQAIRDMLGIQLDSIATLFGFYSMIFAFILLGGAIQAMNLGLSMLSKESRERTADFLLVKPVSRTAITSSKILASLTSLLLTNAVFFLASFLLANAVNTGNLDFKLFFLINITLLFIQIIFFSLGLVVSVFFKTLKSVLPLSLGITLALYMVGSLLASGADAEIVRYFSPFKYFEIPYIINHGSYEIPYLLTGLIITVVSIAVSYVVYNKKDIHAVS</sequence>
<protein>
    <submittedName>
        <fullName evidence="2">ABC-2 type transport system permease protein</fullName>
    </submittedName>
</protein>
<organism evidence="2 3">
    <name type="scientific">Anaerocolumna jejuensis DSM 15929</name>
    <dbReference type="NCBI Taxonomy" id="1121322"/>
    <lineage>
        <taxon>Bacteria</taxon>
        <taxon>Bacillati</taxon>
        <taxon>Bacillota</taxon>
        <taxon>Clostridia</taxon>
        <taxon>Lachnospirales</taxon>
        <taxon>Lachnospiraceae</taxon>
        <taxon>Anaerocolumna</taxon>
    </lineage>
</organism>
<dbReference type="Proteomes" id="UP000184386">
    <property type="component" value="Unassembled WGS sequence"/>
</dbReference>
<keyword evidence="3" id="KW-1185">Reference proteome</keyword>
<dbReference type="Pfam" id="PF12679">
    <property type="entry name" value="ABC2_membrane_2"/>
    <property type="match status" value="1"/>
</dbReference>
<dbReference type="OrthoDB" id="9800309at2"/>
<feature type="transmembrane region" description="Helical" evidence="1">
    <location>
        <begin position="16"/>
        <end position="37"/>
    </location>
</feature>
<feature type="transmembrane region" description="Helical" evidence="1">
    <location>
        <begin position="156"/>
        <end position="182"/>
    </location>
</feature>
<keyword evidence="1" id="KW-1133">Transmembrane helix</keyword>
<feature type="transmembrane region" description="Helical" evidence="1">
    <location>
        <begin position="122"/>
        <end position="144"/>
    </location>
</feature>
<accession>A0A1M6P2N7</accession>
<evidence type="ECO:0000313" key="2">
    <source>
        <dbReference type="EMBL" id="SHK02190.1"/>
    </source>
</evidence>
<feature type="transmembrane region" description="Helical" evidence="1">
    <location>
        <begin position="237"/>
        <end position="258"/>
    </location>
</feature>
<evidence type="ECO:0000256" key="1">
    <source>
        <dbReference type="SAM" id="Phobius"/>
    </source>
</evidence>
<dbReference type="AlphaFoldDB" id="A0A1M6P2N7"/>
<dbReference type="RefSeq" id="WP_073274492.1">
    <property type="nucleotide sequence ID" value="NZ_FRAC01000008.1"/>
</dbReference>
<reference evidence="2 3" key="1">
    <citation type="submission" date="2016-11" db="EMBL/GenBank/DDBJ databases">
        <authorList>
            <person name="Jaros S."/>
            <person name="Januszkiewicz K."/>
            <person name="Wedrychowicz H."/>
        </authorList>
    </citation>
    <scope>NUCLEOTIDE SEQUENCE [LARGE SCALE GENOMIC DNA]</scope>
    <source>
        <strain evidence="2 3">DSM 15929</strain>
    </source>
</reference>
<dbReference type="GO" id="GO:0140359">
    <property type="term" value="F:ABC-type transporter activity"/>
    <property type="evidence" value="ECO:0007669"/>
    <property type="project" value="InterPro"/>
</dbReference>